<evidence type="ECO:0000256" key="1">
    <source>
        <dbReference type="SAM" id="MobiDB-lite"/>
    </source>
</evidence>
<name>A0A4C1S9S7_EUMVA</name>
<protein>
    <submittedName>
        <fullName evidence="2">Uncharacterized protein</fullName>
    </submittedName>
</protein>
<organism evidence="2 3">
    <name type="scientific">Eumeta variegata</name>
    <name type="common">Bagworm moth</name>
    <name type="synonym">Eumeta japonica</name>
    <dbReference type="NCBI Taxonomy" id="151549"/>
    <lineage>
        <taxon>Eukaryota</taxon>
        <taxon>Metazoa</taxon>
        <taxon>Ecdysozoa</taxon>
        <taxon>Arthropoda</taxon>
        <taxon>Hexapoda</taxon>
        <taxon>Insecta</taxon>
        <taxon>Pterygota</taxon>
        <taxon>Neoptera</taxon>
        <taxon>Endopterygota</taxon>
        <taxon>Lepidoptera</taxon>
        <taxon>Glossata</taxon>
        <taxon>Ditrysia</taxon>
        <taxon>Tineoidea</taxon>
        <taxon>Psychidae</taxon>
        <taxon>Oiketicinae</taxon>
        <taxon>Eumeta</taxon>
    </lineage>
</organism>
<evidence type="ECO:0000313" key="2">
    <source>
        <dbReference type="EMBL" id="GBO98911.1"/>
    </source>
</evidence>
<feature type="region of interest" description="Disordered" evidence="1">
    <location>
        <begin position="64"/>
        <end position="92"/>
    </location>
</feature>
<comment type="caution">
    <text evidence="2">The sequence shown here is derived from an EMBL/GenBank/DDBJ whole genome shotgun (WGS) entry which is preliminary data.</text>
</comment>
<keyword evidence="3" id="KW-1185">Reference proteome</keyword>
<feature type="non-terminal residue" evidence="2">
    <location>
        <position position="1"/>
    </location>
</feature>
<gene>
    <name evidence="2" type="ORF">EVAR_67405_1</name>
</gene>
<evidence type="ECO:0000313" key="3">
    <source>
        <dbReference type="Proteomes" id="UP000299102"/>
    </source>
</evidence>
<accession>A0A4C1S9S7</accession>
<dbReference type="EMBL" id="BGZK01003226">
    <property type="protein sequence ID" value="GBO98911.1"/>
    <property type="molecule type" value="Genomic_DNA"/>
</dbReference>
<proteinExistence type="predicted"/>
<sequence length="137" mass="15756">NEEKSSRRQRTPLAAALKQNAIVIHNNEYCHRISGNSSPLKVGARRAPVTLAYIKLTSHSVCERRRRPPLRTNLRNKTATDSRAAPRPRRPPIVFAGRFSRFEIFRVKRARPPAGRRPRRPRNYNSDRLVVCPLNLS</sequence>
<dbReference type="Proteomes" id="UP000299102">
    <property type="component" value="Unassembled WGS sequence"/>
</dbReference>
<dbReference type="AlphaFoldDB" id="A0A4C1S9S7"/>
<reference evidence="2 3" key="1">
    <citation type="journal article" date="2019" name="Commun. Biol.">
        <title>The bagworm genome reveals a unique fibroin gene that provides high tensile strength.</title>
        <authorList>
            <person name="Kono N."/>
            <person name="Nakamura H."/>
            <person name="Ohtoshi R."/>
            <person name="Tomita M."/>
            <person name="Numata K."/>
            <person name="Arakawa K."/>
        </authorList>
    </citation>
    <scope>NUCLEOTIDE SEQUENCE [LARGE SCALE GENOMIC DNA]</scope>
</reference>